<proteinExistence type="predicted"/>
<comment type="caution">
    <text evidence="3">The sequence shown here is derived from an EMBL/GenBank/DDBJ whole genome shotgun (WGS) entry which is preliminary data.</text>
</comment>
<dbReference type="GO" id="GO:0006313">
    <property type="term" value="P:DNA transposition"/>
    <property type="evidence" value="ECO:0007669"/>
    <property type="project" value="InterPro"/>
</dbReference>
<accession>A0A3M9X0T9</accession>
<name>A0A3M9X0T9_9HYPH</name>
<dbReference type="Proteomes" id="UP000275436">
    <property type="component" value="Unassembled WGS sequence"/>
</dbReference>
<evidence type="ECO:0000313" key="3">
    <source>
        <dbReference type="EMBL" id="RNJ41455.1"/>
    </source>
</evidence>
<feature type="domain" description="Transposase IS116/IS110/IS902 C-terminal" evidence="2">
    <location>
        <begin position="4"/>
        <end position="36"/>
    </location>
</feature>
<dbReference type="Pfam" id="PF02371">
    <property type="entry name" value="Transposase_20"/>
    <property type="match status" value="1"/>
</dbReference>
<dbReference type="GO" id="GO:0003677">
    <property type="term" value="F:DNA binding"/>
    <property type="evidence" value="ECO:0007669"/>
    <property type="project" value="InterPro"/>
</dbReference>
<dbReference type="AlphaFoldDB" id="A0A3M9X0T9"/>
<dbReference type="GO" id="GO:0004803">
    <property type="term" value="F:transposase activity"/>
    <property type="evidence" value="ECO:0007669"/>
    <property type="project" value="InterPro"/>
</dbReference>
<sequence>MALINAVVLVAEVGDFTRFSSPHQLMAYFGLSLASNRVLDRLARRHHQNRQHPSLGSRPGRADGCPMTPRPRTRTALAWHAEDPS</sequence>
<dbReference type="EMBL" id="QKOD01000019">
    <property type="protein sequence ID" value="RNJ41455.1"/>
    <property type="molecule type" value="Genomic_DNA"/>
</dbReference>
<feature type="region of interest" description="Disordered" evidence="1">
    <location>
        <begin position="45"/>
        <end position="85"/>
    </location>
</feature>
<evidence type="ECO:0000256" key="1">
    <source>
        <dbReference type="SAM" id="MobiDB-lite"/>
    </source>
</evidence>
<dbReference type="InterPro" id="IPR003346">
    <property type="entry name" value="Transposase_20"/>
</dbReference>
<gene>
    <name evidence="3" type="ORF">DNR46_33690</name>
</gene>
<evidence type="ECO:0000313" key="4">
    <source>
        <dbReference type="Proteomes" id="UP000275436"/>
    </source>
</evidence>
<reference evidence="3 4" key="1">
    <citation type="journal article" date="2018" name="Mol. Plant Microbe Interact.">
        <title>Taxonomically Different Co-Microsymbionts of a Relict Legume, Oxytropis popoviana, Have Complementary Sets of Symbiotic Genes and Together Increase the Efficiency of Plant Nodulation.</title>
        <authorList>
            <person name="Safronova V."/>
            <person name="Belimov A."/>
            <person name="Sazanova A."/>
            <person name="Chirak E."/>
            <person name="Verkhozina A."/>
            <person name="Kuznetsova I."/>
            <person name="Andronov E."/>
            <person name="Puhalsky J."/>
            <person name="Tikhonovich I."/>
        </authorList>
    </citation>
    <scope>NUCLEOTIDE SEQUENCE [LARGE SCALE GENOMIC DNA]</scope>
    <source>
        <strain evidence="3 4">Opo-235</strain>
    </source>
</reference>
<evidence type="ECO:0000259" key="2">
    <source>
        <dbReference type="Pfam" id="PF02371"/>
    </source>
</evidence>
<organism evidence="3 4">
    <name type="scientific">Mesorhizobium japonicum</name>
    <dbReference type="NCBI Taxonomy" id="2066070"/>
    <lineage>
        <taxon>Bacteria</taxon>
        <taxon>Pseudomonadati</taxon>
        <taxon>Pseudomonadota</taxon>
        <taxon>Alphaproteobacteria</taxon>
        <taxon>Hyphomicrobiales</taxon>
        <taxon>Phyllobacteriaceae</taxon>
        <taxon>Mesorhizobium</taxon>
    </lineage>
</organism>
<protein>
    <recommendedName>
        <fullName evidence="2">Transposase IS116/IS110/IS902 C-terminal domain-containing protein</fullName>
    </recommendedName>
</protein>